<reference evidence="2" key="1">
    <citation type="submission" date="2021-06" db="EMBL/GenBank/DDBJ databases">
        <authorList>
            <person name="Kallberg Y."/>
            <person name="Tangrot J."/>
            <person name="Rosling A."/>
        </authorList>
    </citation>
    <scope>NUCLEOTIDE SEQUENCE</scope>
    <source>
        <strain evidence="2">87-6 pot B 2015</strain>
    </source>
</reference>
<comment type="caution">
    <text evidence="2">The sequence shown here is derived from an EMBL/GenBank/DDBJ whole genome shotgun (WGS) entry which is preliminary data.</text>
</comment>
<feature type="domain" description="SCP2" evidence="1">
    <location>
        <begin position="18"/>
        <end position="76"/>
    </location>
</feature>
<evidence type="ECO:0000313" key="2">
    <source>
        <dbReference type="EMBL" id="CAG8482549.1"/>
    </source>
</evidence>
<dbReference type="AlphaFoldDB" id="A0A9N8WH62"/>
<sequence>MPVHVDRFKSSAIFEQLKVNAIYEIHVKNQKGKEQVWTLDFKNDGTVNADKGTAKPDIIINLSDDTFVDLAKGKIKGK</sequence>
<name>A0A9N8WH62_FUNMO</name>
<dbReference type="GO" id="GO:0005829">
    <property type="term" value="C:cytosol"/>
    <property type="evidence" value="ECO:0007669"/>
    <property type="project" value="TreeGrafter"/>
</dbReference>
<keyword evidence="3" id="KW-1185">Reference proteome</keyword>
<proteinExistence type="predicted"/>
<organism evidence="2 3">
    <name type="scientific">Funneliformis mosseae</name>
    <name type="common">Endomycorrhizal fungus</name>
    <name type="synonym">Glomus mosseae</name>
    <dbReference type="NCBI Taxonomy" id="27381"/>
    <lineage>
        <taxon>Eukaryota</taxon>
        <taxon>Fungi</taxon>
        <taxon>Fungi incertae sedis</taxon>
        <taxon>Mucoromycota</taxon>
        <taxon>Glomeromycotina</taxon>
        <taxon>Glomeromycetes</taxon>
        <taxon>Glomerales</taxon>
        <taxon>Glomeraceae</taxon>
        <taxon>Funneliformis</taxon>
    </lineage>
</organism>
<dbReference type="PANTHER" id="PTHR10094">
    <property type="entry name" value="STEROL CARRIER PROTEIN 2 SCP-2 FAMILY PROTEIN"/>
    <property type="match status" value="1"/>
</dbReference>
<dbReference type="InterPro" id="IPR036527">
    <property type="entry name" value="SCP2_sterol-bd_dom_sf"/>
</dbReference>
<gene>
    <name evidence="2" type="ORF">FMOSSE_LOCUS3103</name>
</gene>
<accession>A0A9N8WH62</accession>
<evidence type="ECO:0000313" key="3">
    <source>
        <dbReference type="Proteomes" id="UP000789375"/>
    </source>
</evidence>
<dbReference type="PANTHER" id="PTHR10094:SF28">
    <property type="entry name" value="SCP2 DOMAIN-CONTAINING PROTEIN"/>
    <property type="match status" value="1"/>
</dbReference>
<dbReference type="Gene3D" id="3.30.1050.10">
    <property type="entry name" value="SCP2 sterol-binding domain"/>
    <property type="match status" value="1"/>
</dbReference>
<dbReference type="Pfam" id="PF02036">
    <property type="entry name" value="SCP2"/>
    <property type="match status" value="1"/>
</dbReference>
<dbReference type="EMBL" id="CAJVPP010000438">
    <property type="protein sequence ID" value="CAG8482549.1"/>
    <property type="molecule type" value="Genomic_DNA"/>
</dbReference>
<dbReference type="InterPro" id="IPR003033">
    <property type="entry name" value="SCP2_sterol-bd_dom"/>
</dbReference>
<evidence type="ECO:0000259" key="1">
    <source>
        <dbReference type="Pfam" id="PF02036"/>
    </source>
</evidence>
<protein>
    <submittedName>
        <fullName evidence="2">5035_t:CDS:1</fullName>
    </submittedName>
</protein>
<dbReference type="SUPFAM" id="SSF55718">
    <property type="entry name" value="SCP-like"/>
    <property type="match status" value="1"/>
</dbReference>
<dbReference type="Proteomes" id="UP000789375">
    <property type="component" value="Unassembled WGS sequence"/>
</dbReference>